<dbReference type="PROSITE" id="PS51063">
    <property type="entry name" value="HTH_CRP_2"/>
    <property type="match status" value="1"/>
</dbReference>
<sequence length="218" mass="23265">MEVLGVALAQLTGDVLWRALVGEGSLRRHRAGDVLLRQGDPGTHVLAVVEGVVKVERTERDGRRRVLAFRGASDVVGEAAVLEDGEARLASVSAISGCTVSVITKNRFTRFVDEHGLSTTLTRHALTRLREADRARACYGGSRERMAEALLALAAAAGDSVPELAVTREDLALYLGVSRNTVSVRLREIGSGIVSAERKSIVIHDPAGLRAVASGHDR</sequence>
<dbReference type="Proteomes" id="UP000587462">
    <property type="component" value="Unassembled WGS sequence"/>
</dbReference>
<dbReference type="InterPro" id="IPR014710">
    <property type="entry name" value="RmlC-like_jellyroll"/>
</dbReference>
<dbReference type="EMBL" id="JABBXF010000008">
    <property type="protein sequence ID" value="NVK77007.1"/>
    <property type="molecule type" value="Genomic_DNA"/>
</dbReference>
<keyword evidence="3" id="KW-0804">Transcription</keyword>
<dbReference type="PANTHER" id="PTHR24567:SF68">
    <property type="entry name" value="DNA-BINDING TRANSCRIPTIONAL DUAL REGULATOR CRP"/>
    <property type="match status" value="1"/>
</dbReference>
<dbReference type="SUPFAM" id="SSF46785">
    <property type="entry name" value="Winged helix' DNA-binding domain"/>
    <property type="match status" value="1"/>
</dbReference>
<keyword evidence="1" id="KW-0805">Transcription regulation</keyword>
<dbReference type="Gene3D" id="1.10.10.10">
    <property type="entry name" value="Winged helix-like DNA-binding domain superfamily/Winged helix DNA-binding domain"/>
    <property type="match status" value="1"/>
</dbReference>
<keyword evidence="7" id="KW-1185">Reference proteome</keyword>
<proteinExistence type="predicted"/>
<evidence type="ECO:0000256" key="3">
    <source>
        <dbReference type="ARBA" id="ARBA00023163"/>
    </source>
</evidence>
<comment type="caution">
    <text evidence="6">The sequence shown here is derived from an EMBL/GenBank/DDBJ whole genome shotgun (WGS) entry which is preliminary data.</text>
</comment>
<dbReference type="InterPro" id="IPR036390">
    <property type="entry name" value="WH_DNA-bd_sf"/>
</dbReference>
<feature type="domain" description="HTH crp-type" evidence="5">
    <location>
        <begin position="140"/>
        <end position="207"/>
    </location>
</feature>
<dbReference type="InterPro" id="IPR050397">
    <property type="entry name" value="Env_Response_Regulators"/>
</dbReference>
<dbReference type="GO" id="GO:0005829">
    <property type="term" value="C:cytosol"/>
    <property type="evidence" value="ECO:0007669"/>
    <property type="project" value="TreeGrafter"/>
</dbReference>
<dbReference type="Pfam" id="PF13545">
    <property type="entry name" value="HTH_Crp_2"/>
    <property type="match status" value="1"/>
</dbReference>
<reference evidence="6 7" key="1">
    <citation type="submission" date="2020-04" db="EMBL/GenBank/DDBJ databases">
        <title>Draft Genome Sequence of Streptomyces morookaense DSM 40503, an 8-azaguanine-producing strain.</title>
        <authorList>
            <person name="Qi J."/>
            <person name="Gao J.-M."/>
        </authorList>
    </citation>
    <scope>NUCLEOTIDE SEQUENCE [LARGE SCALE GENOMIC DNA]</scope>
    <source>
        <strain evidence="6 7">DSM 40503</strain>
    </source>
</reference>
<dbReference type="SUPFAM" id="SSF51206">
    <property type="entry name" value="cAMP-binding domain-like"/>
    <property type="match status" value="1"/>
</dbReference>
<dbReference type="RefSeq" id="WP_171078794.1">
    <property type="nucleotide sequence ID" value="NZ_BNBU01000003.1"/>
</dbReference>
<evidence type="ECO:0000256" key="2">
    <source>
        <dbReference type="ARBA" id="ARBA00023125"/>
    </source>
</evidence>
<dbReference type="AlphaFoldDB" id="A0A7Y7B159"/>
<gene>
    <name evidence="6" type="ORF">HG542_04970</name>
</gene>
<name>A0A7Y7B159_STRMO</name>
<feature type="domain" description="Cyclic nucleotide-binding" evidence="4">
    <location>
        <begin position="27"/>
        <end position="112"/>
    </location>
</feature>
<dbReference type="GO" id="GO:0003700">
    <property type="term" value="F:DNA-binding transcription factor activity"/>
    <property type="evidence" value="ECO:0007669"/>
    <property type="project" value="TreeGrafter"/>
</dbReference>
<evidence type="ECO:0000259" key="5">
    <source>
        <dbReference type="PROSITE" id="PS51063"/>
    </source>
</evidence>
<accession>A0A7Y7B159</accession>
<evidence type="ECO:0000259" key="4">
    <source>
        <dbReference type="PROSITE" id="PS50042"/>
    </source>
</evidence>
<keyword evidence="2" id="KW-0238">DNA-binding</keyword>
<dbReference type="PROSITE" id="PS50042">
    <property type="entry name" value="CNMP_BINDING_3"/>
    <property type="match status" value="1"/>
</dbReference>
<evidence type="ECO:0000256" key="1">
    <source>
        <dbReference type="ARBA" id="ARBA00023015"/>
    </source>
</evidence>
<dbReference type="InterPro" id="IPR036388">
    <property type="entry name" value="WH-like_DNA-bd_sf"/>
</dbReference>
<evidence type="ECO:0000313" key="6">
    <source>
        <dbReference type="EMBL" id="NVK77007.1"/>
    </source>
</evidence>
<evidence type="ECO:0000313" key="7">
    <source>
        <dbReference type="Proteomes" id="UP000587462"/>
    </source>
</evidence>
<dbReference type="Pfam" id="PF00027">
    <property type="entry name" value="cNMP_binding"/>
    <property type="match status" value="1"/>
</dbReference>
<dbReference type="InterPro" id="IPR000595">
    <property type="entry name" value="cNMP-bd_dom"/>
</dbReference>
<dbReference type="GO" id="GO:0003677">
    <property type="term" value="F:DNA binding"/>
    <property type="evidence" value="ECO:0007669"/>
    <property type="project" value="UniProtKB-KW"/>
</dbReference>
<organism evidence="6 7">
    <name type="scientific">Streptomyces morookaense</name>
    <name type="common">Streptoverticillium morookaense</name>
    <dbReference type="NCBI Taxonomy" id="1970"/>
    <lineage>
        <taxon>Bacteria</taxon>
        <taxon>Bacillati</taxon>
        <taxon>Actinomycetota</taxon>
        <taxon>Actinomycetes</taxon>
        <taxon>Kitasatosporales</taxon>
        <taxon>Streptomycetaceae</taxon>
        <taxon>Streptomyces</taxon>
    </lineage>
</organism>
<dbReference type="Gene3D" id="2.60.120.10">
    <property type="entry name" value="Jelly Rolls"/>
    <property type="match status" value="1"/>
</dbReference>
<dbReference type="InterPro" id="IPR012318">
    <property type="entry name" value="HTH_CRP"/>
</dbReference>
<protein>
    <submittedName>
        <fullName evidence="6">Crp/Fnr family transcriptional regulator</fullName>
    </submittedName>
</protein>
<dbReference type="InterPro" id="IPR018490">
    <property type="entry name" value="cNMP-bd_dom_sf"/>
</dbReference>
<dbReference type="SMART" id="SM00100">
    <property type="entry name" value="cNMP"/>
    <property type="match status" value="1"/>
</dbReference>
<dbReference type="CDD" id="cd00038">
    <property type="entry name" value="CAP_ED"/>
    <property type="match status" value="1"/>
</dbReference>
<dbReference type="PANTHER" id="PTHR24567">
    <property type="entry name" value="CRP FAMILY TRANSCRIPTIONAL REGULATORY PROTEIN"/>
    <property type="match status" value="1"/>
</dbReference>